<gene>
    <name evidence="4" type="primary">OTOA</name>
</gene>
<dbReference type="PANTHER" id="PTHR23412">
    <property type="entry name" value="STEREOCILIN RELATED"/>
    <property type="match status" value="1"/>
</dbReference>
<reference evidence="4" key="2">
    <citation type="submission" date="2016-06" db="EMBL/GenBank/DDBJ databases">
        <title>The genome of a short-lived fish provides insights into sex chromosome evolution and the genetic control of aging.</title>
        <authorList>
            <person name="Reichwald K."/>
            <person name="Felder M."/>
            <person name="Petzold A."/>
            <person name="Koch P."/>
            <person name="Groth M."/>
            <person name="Platzer M."/>
        </authorList>
    </citation>
    <scope>NUCLEOTIDE SEQUENCE</scope>
    <source>
        <tissue evidence="4">Brain</tissue>
    </source>
</reference>
<dbReference type="GO" id="GO:0007160">
    <property type="term" value="P:cell-matrix adhesion"/>
    <property type="evidence" value="ECO:0007669"/>
    <property type="project" value="TreeGrafter"/>
</dbReference>
<evidence type="ECO:0000256" key="1">
    <source>
        <dbReference type="ARBA" id="ARBA00022729"/>
    </source>
</evidence>
<proteinExistence type="predicted"/>
<evidence type="ECO:0000256" key="2">
    <source>
        <dbReference type="ARBA" id="ARBA00023180"/>
    </source>
</evidence>
<evidence type="ECO:0000256" key="3">
    <source>
        <dbReference type="SAM" id="MobiDB-lite"/>
    </source>
</evidence>
<feature type="compositionally biased region" description="Polar residues" evidence="3">
    <location>
        <begin position="7"/>
        <end position="21"/>
    </location>
</feature>
<dbReference type="PANTHER" id="PTHR23412:SF21">
    <property type="entry name" value="OTOANCORIN ISOFORM X1"/>
    <property type="match status" value="1"/>
</dbReference>
<feature type="region of interest" description="Disordered" evidence="3">
    <location>
        <begin position="1"/>
        <end position="35"/>
    </location>
</feature>
<dbReference type="GO" id="GO:0009986">
    <property type="term" value="C:cell surface"/>
    <property type="evidence" value="ECO:0007669"/>
    <property type="project" value="TreeGrafter"/>
</dbReference>
<accession>A0A1A7ZWM2</accession>
<evidence type="ECO:0000313" key="4">
    <source>
        <dbReference type="EMBL" id="SBP46808.1"/>
    </source>
</evidence>
<keyword evidence="2" id="KW-0325">Glycoprotein</keyword>
<dbReference type="EMBL" id="HADY01008323">
    <property type="protein sequence ID" value="SBP46808.1"/>
    <property type="molecule type" value="Transcribed_RNA"/>
</dbReference>
<dbReference type="InterPro" id="IPR026664">
    <property type="entry name" value="Stereocilin-rel"/>
</dbReference>
<dbReference type="AlphaFoldDB" id="A0A1A7ZWM2"/>
<name>A0A1A7ZWM2_NOTFU</name>
<reference evidence="4" key="1">
    <citation type="submission" date="2016-05" db="EMBL/GenBank/DDBJ databases">
        <authorList>
            <person name="Lavstsen T."/>
            <person name="Jespersen J.S."/>
        </authorList>
    </citation>
    <scope>NUCLEOTIDE SEQUENCE</scope>
    <source>
        <tissue evidence="4">Brain</tissue>
    </source>
</reference>
<keyword evidence="1" id="KW-0732">Signal</keyword>
<organism evidence="4">
    <name type="scientific">Nothobranchius furzeri</name>
    <name type="common">Turquoise killifish</name>
    <dbReference type="NCBI Taxonomy" id="105023"/>
    <lineage>
        <taxon>Eukaryota</taxon>
        <taxon>Metazoa</taxon>
        <taxon>Chordata</taxon>
        <taxon>Craniata</taxon>
        <taxon>Vertebrata</taxon>
        <taxon>Euteleostomi</taxon>
        <taxon>Actinopterygii</taxon>
        <taxon>Neopterygii</taxon>
        <taxon>Teleostei</taxon>
        <taxon>Neoteleostei</taxon>
        <taxon>Acanthomorphata</taxon>
        <taxon>Ovalentaria</taxon>
        <taxon>Atherinomorphae</taxon>
        <taxon>Cyprinodontiformes</taxon>
        <taxon>Nothobranchiidae</taxon>
        <taxon>Nothobranchius</taxon>
    </lineage>
</organism>
<sequence length="1203" mass="129801">MQKHARNQQCHATSLNKTGQVDTHPGQIQPDVGRRQNDTHLSLSALVSEKEKAPNLLKLLPMSPKAGTWLFVLAVACSVVATVCPAETSNVMSVDDVVFIGKKLMMKCQTKGYPAPSATLMSSVFNSSVLTAGGKPADQSNSLLSTFLPVLNSLTAATSKNPPGQIPVEALEKMKSNMWNCSYLPAMIRTIRNSSEQVKCYMEAFVAPLSWATAASPSTSTFSSADYDTLLSAARSVLLDVSSAVMNLPATIDGQKLKQMMITLRSVYSTLNEDQRAEVLNWAREQIVQNNFSCTLKKTPNSKPKPLASCKPTVKWLDSDALNMIGPFLSSLQPTDVDASPQGTLCAYFTSGQFSSSVSGVTRMNPSLAKMLLQSFQQCFSPNEFQKYLDKLGPLACYYSASNLTSDLSKKLLSQLTSCDSSITSKLEKALIKNVLSGPITAQALRDLGRNVALVPPKQLATLSSADVKDLLQNPGVEWSRSQMFTLVKKQLGGKKCGEVLGADVMALQSVAAGLPSCALKKLKAQDVLANTEALRNMSKQMNKGQLKAVLEGLGGNASLSDLMEKLPGPLLRCVSLTNLKKANITSLDQVENKTWSVSQAAYLAKKMRELNKVNFRRLKSVLQGVTCKMIAEVNDSQLLETVQALAETPQWLSKTQVRCAAGRLFKSLEQKRSDYFRNITEQELAAIPNLLLLYMTPEKVKDLPDSVCQAFLDKMAAADLNSLPLNAPSRLALTQRALLCLTIGKNLSELTKADVLRLGPILCETPPSRLALMAPDVIQFSLQAMASCQSIPQLHRPDLVRLVTQTFGSPSNWTAALVESVGPLILLDDNATSALPNAPWMKDSLAFLKLNLIRMSDAFRKKYFEVATAAASSSARRRRAANSTTAPTAALIEELGLDNVLWTASQLDGMSDGTFLAAVDTLGSVPGYSPDQLVVLSKKAVQVFGPVSQMNESAVVQLRCIAQGFSNADLAGLPLPLDSLDEVALCGWKDSQIPSVWRAVAKYNNLTASLLDSTAMVTLNRFFCGLSSGEISQLSVNAFREAVGSMDNLPCPLDVLQQLKQLAVSSFGSPDTWTEALVSDLRNITAGLNANEAASLDPSVFSFLNQASIPLFPPQVFAALSPAQLENLGPDNAAMVTSGQRAALTPEQLRVVNRLATGSADSQAPPQSSGRFVLLTTGSERFMVCQGVRFITRLVCVQQLQL</sequence>
<protein>
    <submittedName>
        <fullName evidence="4">Otoancorin</fullName>
    </submittedName>
</protein>